<feature type="transmembrane region" description="Helical" evidence="1">
    <location>
        <begin position="5"/>
        <end position="24"/>
    </location>
</feature>
<protein>
    <submittedName>
        <fullName evidence="2">Uncharacterized protein</fullName>
    </submittedName>
</protein>
<gene>
    <name evidence="2" type="ORF">DES38_102316</name>
</gene>
<keyword evidence="1" id="KW-0472">Membrane</keyword>
<dbReference type="AlphaFoldDB" id="A0A2V3WUT0"/>
<dbReference type="Proteomes" id="UP000247922">
    <property type="component" value="Unassembled WGS sequence"/>
</dbReference>
<dbReference type="EMBL" id="QJJR01000002">
    <property type="protein sequence ID" value="PXW92732.1"/>
    <property type="molecule type" value="Genomic_DNA"/>
</dbReference>
<organism evidence="2 3">
    <name type="scientific">Streptohalobacillus salinus</name>
    <dbReference type="NCBI Taxonomy" id="621096"/>
    <lineage>
        <taxon>Bacteria</taxon>
        <taxon>Bacillati</taxon>
        <taxon>Bacillota</taxon>
        <taxon>Bacilli</taxon>
        <taxon>Bacillales</taxon>
        <taxon>Bacillaceae</taxon>
        <taxon>Streptohalobacillus</taxon>
    </lineage>
</organism>
<keyword evidence="1" id="KW-0812">Transmembrane</keyword>
<evidence type="ECO:0000313" key="2">
    <source>
        <dbReference type="EMBL" id="PXW92732.1"/>
    </source>
</evidence>
<dbReference type="Gene3D" id="3.20.20.80">
    <property type="entry name" value="Glycosidases"/>
    <property type="match status" value="2"/>
</dbReference>
<keyword evidence="1" id="KW-1133">Transmembrane helix</keyword>
<evidence type="ECO:0000313" key="3">
    <source>
        <dbReference type="Proteomes" id="UP000247922"/>
    </source>
</evidence>
<dbReference type="SUPFAM" id="SSF51445">
    <property type="entry name" value="(Trans)glycosidases"/>
    <property type="match status" value="1"/>
</dbReference>
<comment type="caution">
    <text evidence="2">The sequence shown here is derived from an EMBL/GenBank/DDBJ whole genome shotgun (WGS) entry which is preliminary data.</text>
</comment>
<keyword evidence="3" id="KW-1185">Reference proteome</keyword>
<dbReference type="RefSeq" id="WP_110250603.1">
    <property type="nucleotide sequence ID" value="NZ_QJJR01000002.1"/>
</dbReference>
<dbReference type="OrthoDB" id="916275at2"/>
<reference evidence="2 3" key="1">
    <citation type="submission" date="2018-05" db="EMBL/GenBank/DDBJ databases">
        <title>Genomic Encyclopedia of Type Strains, Phase IV (KMG-IV): sequencing the most valuable type-strain genomes for metagenomic binning, comparative biology and taxonomic classification.</title>
        <authorList>
            <person name="Goeker M."/>
        </authorList>
    </citation>
    <scope>NUCLEOTIDE SEQUENCE [LARGE SCALE GENOMIC DNA]</scope>
    <source>
        <strain evidence="2 3">DSM 22440</strain>
    </source>
</reference>
<proteinExistence type="predicted"/>
<accession>A0A2V3WUT0</accession>
<sequence length="1075" mass="124130">MKRKLIYLGLVLIVVLLFLPYLLWQIKSDQSLDVLIMDNTVPDQSYREHKGIIWGLNHYKYVKGNDEAYDLTADYLGFHPQENEGYDVTTMQETEVSAYDLIYIADTYGVYEEEFYGENQTGERSELIYGGLTLDDMGAIEKAVFQDQTPLIAEFNSFASPTETQARERFTSLLGINWDGWIARYFATLDPEENTEIPIWMVENYQQQTGEDWDFTEAGLIFVRDDDFIVVLEEGEDFNGEEVSFSFTEDGESYFNESLTSRYAYWFDVIEATDAEVLANYTLGLTETGETRMREFNISNTIPAVTRMTYGETPLYYFAGDYADLDTTPSFHRYLGLDWLNKTRSRLQRGGSQAFYYRAYLPMLETILEETYTDRHTSNQSETENMTLYEDESITYHSRVGENSLEIYHDGNWEAITVRGVNMGMAKAGHWPGEASITFNEYSRWIEQIAAMGANAIRVYTIHPPEFYQALWLYNQEAETPLYLMHGVWIEEEGLEDTLDAYLPTHIEAFEQEMKDVVDVIHGNVSLEMKPGHASGDYQYDVSPYVLGFVLGIEWYPLMVDATNDIHAALPEYEGTYFTTEHANAFEKWLAARMDTLANYQIDQYQTMHPISFTNWPTTDLFDHPSEPFFEEDLATVNPNNIYAKDNLKTGYFSSYHVYPYYPDFLNFEPAYVNFIDHRGEPNNYAGYLNDLIAAHRMPVLIAEFGVPASRGLTHENPFGWDQGHHTEQEQGEIVVRLFEDIIEQGAMGGLMFTWQDEWFKRTWNTMDLDNPERRPYWSNVQTNEQRFGLLSFETHKKPVDGVIDEWKDTASVATKDNGLLREVSIDHDEAYLYLMMEYEPDQYTDETDIQVLLNTIDQQGNQSIPSLEDVTFDVGIDFMIELPAEGEGRMLVDNYYDSFYYQYGYEANFLEDNQAIENNDGQFNPIRLALNKPLTIPSTGESRSFDYYETGLLREGIGNPEEPNYDALADYFINQSDGIIEMRIPWMLLNMKAPGQKEIIGNFWTDGISASVTLDALELTVVASENQQMIDQLPAGTAEQAVWASYTWDNWDLPIVEERLKESYGIIQDYLTDN</sequence>
<dbReference type="InterPro" id="IPR017853">
    <property type="entry name" value="GH"/>
</dbReference>
<evidence type="ECO:0000256" key="1">
    <source>
        <dbReference type="SAM" id="Phobius"/>
    </source>
</evidence>
<name>A0A2V3WUT0_9BACI</name>